<organism evidence="1 2">
    <name type="scientific">Pedococcus bigeumensis</name>
    <dbReference type="NCBI Taxonomy" id="433644"/>
    <lineage>
        <taxon>Bacteria</taxon>
        <taxon>Bacillati</taxon>
        <taxon>Actinomycetota</taxon>
        <taxon>Actinomycetes</taxon>
        <taxon>Micrococcales</taxon>
        <taxon>Intrasporangiaceae</taxon>
        <taxon>Pedococcus</taxon>
    </lineage>
</organism>
<evidence type="ECO:0000313" key="2">
    <source>
        <dbReference type="Proteomes" id="UP000317722"/>
    </source>
</evidence>
<reference evidence="1 2" key="1">
    <citation type="journal article" date="2019" name="Environ. Microbiol.">
        <title>Species interactions and distinct microbial communities in high Arctic permafrost affected cryosols are associated with the CH4 and CO2 gas fluxes.</title>
        <authorList>
            <person name="Altshuler I."/>
            <person name="Hamel J."/>
            <person name="Turney S."/>
            <person name="Magnuson E."/>
            <person name="Levesque R."/>
            <person name="Greer C."/>
            <person name="Whyte L.G."/>
        </authorList>
    </citation>
    <scope>NUCLEOTIDE SEQUENCE [LARGE SCALE GENOMIC DNA]</scope>
    <source>
        <strain evidence="1 2">S9.3A</strain>
    </source>
</reference>
<name>A0A502CT57_9MICO</name>
<sequence length="63" mass="6898">MLSSPEFFWNVALGILMARHATDSAVARRNLAHLATACGMPEGEFARFLVLLTDAQARLGRPQ</sequence>
<protein>
    <submittedName>
        <fullName evidence="1">Uncharacterized protein</fullName>
    </submittedName>
</protein>
<gene>
    <name evidence="1" type="ORF">EAH86_08395</name>
</gene>
<evidence type="ECO:0000313" key="1">
    <source>
        <dbReference type="EMBL" id="TPG16815.1"/>
    </source>
</evidence>
<dbReference type="EMBL" id="RCZM01000003">
    <property type="protein sequence ID" value="TPG16815.1"/>
    <property type="molecule type" value="Genomic_DNA"/>
</dbReference>
<dbReference type="Proteomes" id="UP000317722">
    <property type="component" value="Unassembled WGS sequence"/>
</dbReference>
<accession>A0A502CT57</accession>
<comment type="caution">
    <text evidence="1">The sequence shown here is derived from an EMBL/GenBank/DDBJ whole genome shotgun (WGS) entry which is preliminary data.</text>
</comment>
<keyword evidence="2" id="KW-1185">Reference proteome</keyword>
<proteinExistence type="predicted"/>
<dbReference type="AlphaFoldDB" id="A0A502CT57"/>